<evidence type="ECO:0000256" key="1">
    <source>
        <dbReference type="ARBA" id="ARBA00001947"/>
    </source>
</evidence>
<evidence type="ECO:0000313" key="12">
    <source>
        <dbReference type="EMBL" id="KII63229.1"/>
    </source>
</evidence>
<dbReference type="InterPro" id="IPR037219">
    <property type="entry name" value="Peptidase_M41-like"/>
</dbReference>
<dbReference type="InterPro" id="IPR000642">
    <property type="entry name" value="Peptidase_M41"/>
</dbReference>
<dbReference type="Proteomes" id="UP000031668">
    <property type="component" value="Unassembled WGS sequence"/>
</dbReference>
<dbReference type="GO" id="GO:0004176">
    <property type="term" value="F:ATP-dependent peptidase activity"/>
    <property type="evidence" value="ECO:0007669"/>
    <property type="project" value="InterPro"/>
</dbReference>
<evidence type="ECO:0000259" key="9">
    <source>
        <dbReference type="Pfam" id="PF00004"/>
    </source>
</evidence>
<feature type="domain" description="AAA ATPase AAA+ lid" evidence="11">
    <location>
        <begin position="107"/>
        <end position="150"/>
    </location>
</feature>
<feature type="domain" description="ATPase AAA-type core" evidence="9">
    <location>
        <begin position="6"/>
        <end position="85"/>
    </location>
</feature>
<dbReference type="GO" id="GO:0007005">
    <property type="term" value="P:mitochondrion organization"/>
    <property type="evidence" value="ECO:0007669"/>
    <property type="project" value="TreeGrafter"/>
</dbReference>
<evidence type="ECO:0000256" key="8">
    <source>
        <dbReference type="ARBA" id="ARBA00023049"/>
    </source>
</evidence>
<dbReference type="InterPro" id="IPR003959">
    <property type="entry name" value="ATPase_AAA_core"/>
</dbReference>
<sequence length="347" mass="38732">MSNPAKARANAPCIIFIDELDAVGSKRVESPTAPFSRMTINQLLTEMDGFKDNNIVFIGATNDPKVLDPALVRAGRFDTVINVPLPCFKDRIEIIQYYVDKVRKGPDINVERLASLTPGASGADLANLINQAAVRAVSRRSSVVTNKDVEWARDKIFMGRERKALAFSDFEKKRIADHEAGHAVVAYYTKGARRLHKATIMPRGMSLGSTHLIPERDEYLMSYEQLLASIDVCMGGRAAEELLYGKNQITTGCSSDLSHATDVARKMIANYGFSKDFGLNYFDAEISSSHASDLDVKIHDEVKKILDESYERAINILKQHYKKHQDLSDALVRYETLDDNQISEILT</sequence>
<dbReference type="Gene3D" id="1.10.8.60">
    <property type="match status" value="1"/>
</dbReference>
<dbReference type="GO" id="GO:0005743">
    <property type="term" value="C:mitochondrial inner membrane"/>
    <property type="evidence" value="ECO:0007669"/>
    <property type="project" value="TreeGrafter"/>
</dbReference>
<evidence type="ECO:0000259" key="10">
    <source>
        <dbReference type="Pfam" id="PF01434"/>
    </source>
</evidence>
<dbReference type="SUPFAM" id="SSF52540">
    <property type="entry name" value="P-loop containing nucleoside triphosphate hydrolases"/>
    <property type="match status" value="1"/>
</dbReference>
<comment type="cofactor">
    <cofactor evidence="1">
        <name>Zn(2+)</name>
        <dbReference type="ChEBI" id="CHEBI:29105"/>
    </cofactor>
</comment>
<dbReference type="InterPro" id="IPR041569">
    <property type="entry name" value="AAA_lid_3"/>
</dbReference>
<gene>
    <name evidence="12" type="ORF">RF11_07910</name>
</gene>
<dbReference type="GO" id="GO:0006515">
    <property type="term" value="P:protein quality control for misfolded or incompletely synthesized proteins"/>
    <property type="evidence" value="ECO:0007669"/>
    <property type="project" value="TreeGrafter"/>
</dbReference>
<keyword evidence="13" id="KW-1185">Reference proteome</keyword>
<dbReference type="Pfam" id="PF00004">
    <property type="entry name" value="AAA"/>
    <property type="match status" value="1"/>
</dbReference>
<dbReference type="OrthoDB" id="1413014at2759"/>
<comment type="similarity">
    <text evidence="2">In the C-terminal section; belongs to the peptidase M41 family.</text>
</comment>
<dbReference type="EMBL" id="JWZT01004760">
    <property type="protein sequence ID" value="KII63229.1"/>
    <property type="molecule type" value="Genomic_DNA"/>
</dbReference>
<dbReference type="Pfam" id="PF17862">
    <property type="entry name" value="AAA_lid_3"/>
    <property type="match status" value="1"/>
</dbReference>
<dbReference type="OMA" id="LPHEREC"/>
<dbReference type="InterPro" id="IPR027417">
    <property type="entry name" value="P-loop_NTPase"/>
</dbReference>
<dbReference type="GO" id="GO:0005524">
    <property type="term" value="F:ATP binding"/>
    <property type="evidence" value="ECO:0007669"/>
    <property type="project" value="InterPro"/>
</dbReference>
<evidence type="ECO:0000259" key="11">
    <source>
        <dbReference type="Pfam" id="PF17862"/>
    </source>
</evidence>
<keyword evidence="8 12" id="KW-0482">Metalloprotease</keyword>
<dbReference type="FunFam" id="1.10.8.60:FF:000001">
    <property type="entry name" value="ATP-dependent zinc metalloprotease FtsH"/>
    <property type="match status" value="1"/>
</dbReference>
<feature type="domain" description="Peptidase M41" evidence="10">
    <location>
        <begin position="168"/>
        <end position="345"/>
    </location>
</feature>
<dbReference type="SUPFAM" id="SSF140990">
    <property type="entry name" value="FtsH protease domain-like"/>
    <property type="match status" value="1"/>
</dbReference>
<evidence type="ECO:0000313" key="13">
    <source>
        <dbReference type="Proteomes" id="UP000031668"/>
    </source>
</evidence>
<dbReference type="AlphaFoldDB" id="A0A0C2MFT2"/>
<keyword evidence="6" id="KW-0378">Hydrolase</keyword>
<proteinExistence type="inferred from homology"/>
<dbReference type="Pfam" id="PF01434">
    <property type="entry name" value="Peptidase_M41"/>
    <property type="match status" value="1"/>
</dbReference>
<keyword evidence="7" id="KW-0862">Zinc</keyword>
<evidence type="ECO:0000256" key="2">
    <source>
        <dbReference type="ARBA" id="ARBA00010044"/>
    </source>
</evidence>
<dbReference type="Gene3D" id="3.40.50.300">
    <property type="entry name" value="P-loop containing nucleotide triphosphate hydrolases"/>
    <property type="match status" value="1"/>
</dbReference>
<evidence type="ECO:0000256" key="3">
    <source>
        <dbReference type="ARBA" id="ARBA00010550"/>
    </source>
</evidence>
<comment type="similarity">
    <text evidence="3">In the N-terminal section; belongs to the AAA ATPase family.</text>
</comment>
<evidence type="ECO:0000256" key="7">
    <source>
        <dbReference type="ARBA" id="ARBA00022833"/>
    </source>
</evidence>
<evidence type="ECO:0000256" key="4">
    <source>
        <dbReference type="ARBA" id="ARBA00022670"/>
    </source>
</evidence>
<dbReference type="FunFam" id="1.20.58.760:FF:000001">
    <property type="entry name" value="ATP-dependent zinc metalloprotease FtsH"/>
    <property type="match status" value="1"/>
</dbReference>
<dbReference type="GO" id="GO:0016887">
    <property type="term" value="F:ATP hydrolysis activity"/>
    <property type="evidence" value="ECO:0007669"/>
    <property type="project" value="InterPro"/>
</dbReference>
<dbReference type="GO" id="GO:0046872">
    <property type="term" value="F:metal ion binding"/>
    <property type="evidence" value="ECO:0007669"/>
    <property type="project" value="UniProtKB-KW"/>
</dbReference>
<organism evidence="12 13">
    <name type="scientific">Thelohanellus kitauei</name>
    <name type="common">Myxosporean</name>
    <dbReference type="NCBI Taxonomy" id="669202"/>
    <lineage>
        <taxon>Eukaryota</taxon>
        <taxon>Metazoa</taxon>
        <taxon>Cnidaria</taxon>
        <taxon>Myxozoa</taxon>
        <taxon>Myxosporea</taxon>
        <taxon>Bivalvulida</taxon>
        <taxon>Platysporina</taxon>
        <taxon>Myxobolidae</taxon>
        <taxon>Thelohanellus</taxon>
    </lineage>
</organism>
<evidence type="ECO:0000256" key="6">
    <source>
        <dbReference type="ARBA" id="ARBA00022801"/>
    </source>
</evidence>
<dbReference type="PANTHER" id="PTHR23076">
    <property type="entry name" value="METALLOPROTEASE M41 FTSH"/>
    <property type="match status" value="1"/>
</dbReference>
<dbReference type="GO" id="GO:0004222">
    <property type="term" value="F:metalloendopeptidase activity"/>
    <property type="evidence" value="ECO:0007669"/>
    <property type="project" value="InterPro"/>
</dbReference>
<reference evidence="12 13" key="1">
    <citation type="journal article" date="2014" name="Genome Biol. Evol.">
        <title>The genome of the myxosporean Thelohanellus kitauei shows adaptations to nutrient acquisition within its fish host.</title>
        <authorList>
            <person name="Yang Y."/>
            <person name="Xiong J."/>
            <person name="Zhou Z."/>
            <person name="Huo F."/>
            <person name="Miao W."/>
            <person name="Ran C."/>
            <person name="Liu Y."/>
            <person name="Zhang J."/>
            <person name="Feng J."/>
            <person name="Wang M."/>
            <person name="Wang M."/>
            <person name="Wang L."/>
            <person name="Yao B."/>
        </authorList>
    </citation>
    <scope>NUCLEOTIDE SEQUENCE [LARGE SCALE GENOMIC DNA]</scope>
    <source>
        <strain evidence="12">Wuqing</strain>
    </source>
</reference>
<name>A0A0C2MFT2_THEKT</name>
<evidence type="ECO:0000256" key="5">
    <source>
        <dbReference type="ARBA" id="ARBA00022723"/>
    </source>
</evidence>
<keyword evidence="5" id="KW-0479">Metal-binding</keyword>
<protein>
    <submittedName>
        <fullName evidence="12">ATP-dependent zinc metalloprotease YME1L1</fullName>
    </submittedName>
</protein>
<keyword evidence="4 12" id="KW-0645">Protease</keyword>
<dbReference type="Gene3D" id="1.20.58.760">
    <property type="entry name" value="Peptidase M41"/>
    <property type="match status" value="1"/>
</dbReference>
<comment type="caution">
    <text evidence="12">The sequence shown here is derived from an EMBL/GenBank/DDBJ whole genome shotgun (WGS) entry which is preliminary data.</text>
</comment>
<dbReference type="PANTHER" id="PTHR23076:SF97">
    <property type="entry name" value="ATP-DEPENDENT ZINC METALLOPROTEASE YME1L1"/>
    <property type="match status" value="1"/>
</dbReference>
<accession>A0A0C2MFT2</accession>